<dbReference type="Proteomes" id="UP000509761">
    <property type="component" value="Chromosome"/>
</dbReference>
<proteinExistence type="predicted"/>
<feature type="signal peptide" evidence="2">
    <location>
        <begin position="1"/>
        <end position="26"/>
    </location>
</feature>
<dbReference type="PANTHER" id="PTHR30535">
    <property type="entry name" value="VITAMIN B12-BINDING PROTEIN"/>
    <property type="match status" value="1"/>
</dbReference>
<sequence>MNAKRLMRRSLAVLLMGWLTTGAALASERWVVLGGDIAETLAALDADINVIARDDTVVHPPAMAELPSVGYLRQLSAESVLSVKPDQVLAAGHAGPKEVLEQLAAVGVSVEIINAPPSLNAIADKVRAVGQLTDRRDAAGTLADTLNEKLDRLANLPALPTTRAMFIMLHSGLTPRAAGSDTAAHSALEAVGLANAFAEMQGYHSVGAEALARQAPEVVIVSERGLAAMGGEAALWQLPGMALTPAGREQQLIVIDDQALLGFGPRTPDQLLTLRQDVEALLGAPTSAQANSVQNSSVQNSTAQNSTAQLSP</sequence>
<dbReference type="Gene3D" id="3.40.50.1980">
    <property type="entry name" value="Nitrogenase molybdenum iron protein domain"/>
    <property type="match status" value="2"/>
</dbReference>
<dbReference type="EMBL" id="CP054580">
    <property type="protein sequence ID" value="QKS25615.1"/>
    <property type="molecule type" value="Genomic_DNA"/>
</dbReference>
<evidence type="ECO:0000313" key="5">
    <source>
        <dbReference type="Proteomes" id="UP000509761"/>
    </source>
</evidence>
<keyword evidence="5" id="KW-1185">Reference proteome</keyword>
<feature type="chain" id="PRO_5042813669" evidence="2">
    <location>
        <begin position="27"/>
        <end position="312"/>
    </location>
</feature>
<accession>A0AAP9NPG3</accession>
<feature type="domain" description="Fe/B12 periplasmic-binding" evidence="3">
    <location>
        <begin position="29"/>
        <end position="285"/>
    </location>
</feature>
<dbReference type="SUPFAM" id="SSF53807">
    <property type="entry name" value="Helical backbone' metal receptor"/>
    <property type="match status" value="1"/>
</dbReference>
<dbReference type="InterPro" id="IPR050902">
    <property type="entry name" value="ABC_Transporter_SBP"/>
</dbReference>
<reference evidence="4 5" key="1">
    <citation type="submission" date="2019-12" db="EMBL/GenBank/DDBJ databases">
        <title>Genome sequencing and assembly of endphytes of Porphyra tenera.</title>
        <authorList>
            <person name="Park J.M."/>
            <person name="Shin R."/>
            <person name="Jo S.H."/>
        </authorList>
    </citation>
    <scope>NUCLEOTIDE SEQUENCE [LARGE SCALE GENOMIC DNA]</scope>
    <source>
        <strain evidence="4 5">GPM3</strain>
    </source>
</reference>
<dbReference type="InterPro" id="IPR002491">
    <property type="entry name" value="ABC_transptr_periplasmic_BD"/>
</dbReference>
<feature type="region of interest" description="Disordered" evidence="1">
    <location>
        <begin position="289"/>
        <end position="312"/>
    </location>
</feature>
<gene>
    <name evidence="4" type="ORF">FX987_03411</name>
</gene>
<dbReference type="Pfam" id="PF01497">
    <property type="entry name" value="Peripla_BP_2"/>
    <property type="match status" value="1"/>
</dbReference>
<keyword evidence="2" id="KW-0732">Signal</keyword>
<evidence type="ECO:0000256" key="1">
    <source>
        <dbReference type="SAM" id="MobiDB-lite"/>
    </source>
</evidence>
<dbReference type="AlphaFoldDB" id="A0AAP9NPG3"/>
<name>A0AAP9NPG3_9GAMM</name>
<evidence type="ECO:0000259" key="3">
    <source>
        <dbReference type="PROSITE" id="PS50983"/>
    </source>
</evidence>
<evidence type="ECO:0000256" key="2">
    <source>
        <dbReference type="SAM" id="SignalP"/>
    </source>
</evidence>
<dbReference type="RefSeq" id="WP_022521610.1">
    <property type="nucleotide sequence ID" value="NZ_CP054580.1"/>
</dbReference>
<dbReference type="PANTHER" id="PTHR30535:SF4">
    <property type="entry name" value="HEMIN-BINDING PERIPLASMIC PROTEIN HMUT"/>
    <property type="match status" value="1"/>
</dbReference>
<organism evidence="4 5">
    <name type="scientific">Vreelandella titanicae</name>
    <dbReference type="NCBI Taxonomy" id="664683"/>
    <lineage>
        <taxon>Bacteria</taxon>
        <taxon>Pseudomonadati</taxon>
        <taxon>Pseudomonadota</taxon>
        <taxon>Gammaproteobacteria</taxon>
        <taxon>Oceanospirillales</taxon>
        <taxon>Halomonadaceae</taxon>
        <taxon>Vreelandella</taxon>
    </lineage>
</organism>
<dbReference type="PROSITE" id="PS50983">
    <property type="entry name" value="FE_B12_PBP"/>
    <property type="match status" value="1"/>
</dbReference>
<evidence type="ECO:0000313" key="4">
    <source>
        <dbReference type="EMBL" id="QKS25615.1"/>
    </source>
</evidence>
<protein>
    <submittedName>
        <fullName evidence="4">Hemin-binding periplasmic protein HmuT</fullName>
    </submittedName>
</protein>